<organism evidence="1">
    <name type="scientific">viral metagenome</name>
    <dbReference type="NCBI Taxonomy" id="1070528"/>
    <lineage>
        <taxon>unclassified sequences</taxon>
        <taxon>metagenomes</taxon>
        <taxon>organismal metagenomes</taxon>
    </lineage>
</organism>
<accession>A0A6C0K1A5</accession>
<reference evidence="1" key="1">
    <citation type="journal article" date="2020" name="Nature">
        <title>Giant virus diversity and host interactions through global metagenomics.</title>
        <authorList>
            <person name="Schulz F."/>
            <person name="Roux S."/>
            <person name="Paez-Espino D."/>
            <person name="Jungbluth S."/>
            <person name="Walsh D.A."/>
            <person name="Denef V.J."/>
            <person name="McMahon K.D."/>
            <person name="Konstantinidis K.T."/>
            <person name="Eloe-Fadrosh E.A."/>
            <person name="Kyrpides N.C."/>
            <person name="Woyke T."/>
        </authorList>
    </citation>
    <scope>NUCLEOTIDE SEQUENCE</scope>
    <source>
        <strain evidence="1">GVMAG-S-1101169-75</strain>
    </source>
</reference>
<protein>
    <submittedName>
        <fullName evidence="1">Uncharacterized protein</fullName>
    </submittedName>
</protein>
<evidence type="ECO:0000313" key="1">
    <source>
        <dbReference type="EMBL" id="QHU11822.1"/>
    </source>
</evidence>
<dbReference type="EMBL" id="MN740790">
    <property type="protein sequence ID" value="QHU11822.1"/>
    <property type="molecule type" value="Genomic_DNA"/>
</dbReference>
<dbReference type="AlphaFoldDB" id="A0A6C0K1A5"/>
<sequence>MADRESRCTSIFFGEKEKVSIHLEGTATINFFFFRCKKKSQ</sequence>
<name>A0A6C0K1A5_9ZZZZ</name>
<proteinExistence type="predicted"/>